<dbReference type="EMBL" id="PDEQ01000003">
    <property type="protein sequence ID" value="PEN14063.1"/>
    <property type="molecule type" value="Genomic_DNA"/>
</dbReference>
<dbReference type="InterPro" id="IPR015424">
    <property type="entry name" value="PyrdxlP-dep_Trfase"/>
</dbReference>
<dbReference type="PANTHER" id="PTHR43643">
    <property type="entry name" value="HISTIDINOL-PHOSPHATE AMINOTRANSFERASE 2"/>
    <property type="match status" value="1"/>
</dbReference>
<keyword evidence="6 11" id="KW-0028">Amino-acid biosynthesis</keyword>
<dbReference type="EC" id="2.6.1.9" evidence="11"/>
<dbReference type="SUPFAM" id="SSF53383">
    <property type="entry name" value="PLP-dependent transferases"/>
    <property type="match status" value="1"/>
</dbReference>
<comment type="subunit">
    <text evidence="4 11">Homodimer.</text>
</comment>
<evidence type="ECO:0000259" key="12">
    <source>
        <dbReference type="Pfam" id="PF00155"/>
    </source>
</evidence>
<keyword evidence="7 11" id="KW-0808">Transferase</keyword>
<dbReference type="HAMAP" id="MF_01023">
    <property type="entry name" value="HisC_aminotrans_2"/>
    <property type="match status" value="1"/>
</dbReference>
<dbReference type="PANTHER" id="PTHR43643:SF6">
    <property type="entry name" value="HISTIDINOL-PHOSPHATE AMINOTRANSFERASE"/>
    <property type="match status" value="1"/>
</dbReference>
<evidence type="ECO:0000256" key="8">
    <source>
        <dbReference type="ARBA" id="ARBA00022898"/>
    </source>
</evidence>
<sequence length="371" mass="40152">MNSTPALSSIDDVISLIRPSVRNEHAYVVGAPSHCEVKLNQNESPFDLPADLKEELAEAFTKIEANRYPDEQPTKLRNALAERDGVDPEGIIVGNGSNELTYTFGTAFIDPGTPVVMPRPMFSLYEKVARICGADLTPVAPSEDLSFDAGAIEKAVVETDAVMTVLTTPNNPTGLAMPMEEIEQIVSAANGVVVVDEAYVEFNPVGSATHLLEKYPNVVILRTLSKGMGLAGVRLGYMIARPELAHEVMKSRLPFMVDRFSEQIALSLLDREDLLAERVGLMKQATQKLIAALEEMPGVDVVPSDANFCIFRTDRDADALQADLADAGVLVRNMSGYPELPGYLRVSAGTEAENKAFLTALERSLRGADTA</sequence>
<evidence type="ECO:0000256" key="6">
    <source>
        <dbReference type="ARBA" id="ARBA00022605"/>
    </source>
</evidence>
<dbReference type="InterPro" id="IPR004839">
    <property type="entry name" value="Aminotransferase_I/II_large"/>
</dbReference>
<evidence type="ECO:0000256" key="5">
    <source>
        <dbReference type="ARBA" id="ARBA00022576"/>
    </source>
</evidence>
<protein>
    <recommendedName>
        <fullName evidence="11">Histidinol-phosphate aminotransferase</fullName>
        <ecNumber evidence="11">2.6.1.9</ecNumber>
    </recommendedName>
    <alternativeName>
        <fullName evidence="11">Imidazole acetol-phosphate transaminase</fullName>
    </alternativeName>
</protein>
<feature type="domain" description="Aminotransferase class I/classII large" evidence="12">
    <location>
        <begin position="37"/>
        <end position="361"/>
    </location>
</feature>
<dbReference type="InterPro" id="IPR015421">
    <property type="entry name" value="PyrdxlP-dep_Trfase_major"/>
</dbReference>
<dbReference type="GO" id="GO:0004400">
    <property type="term" value="F:histidinol-phosphate transaminase activity"/>
    <property type="evidence" value="ECO:0007669"/>
    <property type="project" value="UniProtKB-UniRule"/>
</dbReference>
<evidence type="ECO:0000256" key="7">
    <source>
        <dbReference type="ARBA" id="ARBA00022679"/>
    </source>
</evidence>
<evidence type="ECO:0000256" key="11">
    <source>
        <dbReference type="HAMAP-Rule" id="MF_01023"/>
    </source>
</evidence>
<dbReference type="InterPro" id="IPR001917">
    <property type="entry name" value="Aminotrans_II_pyridoxalP_BS"/>
</dbReference>
<reference evidence="13 14" key="1">
    <citation type="submission" date="2017-10" db="EMBL/GenBank/DDBJ databases">
        <title>Draft genome of Longibacter Salinarum.</title>
        <authorList>
            <person name="Goh K.M."/>
            <person name="Shamsir M.S."/>
            <person name="Lim S.W."/>
        </authorList>
    </citation>
    <scope>NUCLEOTIDE SEQUENCE [LARGE SCALE GENOMIC DNA]</scope>
    <source>
        <strain evidence="13 14">KCTC 52045</strain>
    </source>
</reference>
<comment type="catalytic activity">
    <reaction evidence="10 11">
        <text>L-histidinol phosphate + 2-oxoglutarate = 3-(imidazol-4-yl)-2-oxopropyl phosphate + L-glutamate</text>
        <dbReference type="Rhea" id="RHEA:23744"/>
        <dbReference type="ChEBI" id="CHEBI:16810"/>
        <dbReference type="ChEBI" id="CHEBI:29985"/>
        <dbReference type="ChEBI" id="CHEBI:57766"/>
        <dbReference type="ChEBI" id="CHEBI:57980"/>
        <dbReference type="EC" id="2.6.1.9"/>
    </reaction>
</comment>
<dbReference type="CDD" id="cd00609">
    <property type="entry name" value="AAT_like"/>
    <property type="match status" value="1"/>
</dbReference>
<dbReference type="GO" id="GO:0030170">
    <property type="term" value="F:pyridoxal phosphate binding"/>
    <property type="evidence" value="ECO:0007669"/>
    <property type="project" value="InterPro"/>
</dbReference>
<dbReference type="GO" id="GO:0000105">
    <property type="term" value="P:L-histidine biosynthetic process"/>
    <property type="evidence" value="ECO:0007669"/>
    <property type="project" value="UniProtKB-UniRule"/>
</dbReference>
<organism evidence="13 14">
    <name type="scientific">Longibacter salinarum</name>
    <dbReference type="NCBI Taxonomy" id="1850348"/>
    <lineage>
        <taxon>Bacteria</taxon>
        <taxon>Pseudomonadati</taxon>
        <taxon>Rhodothermota</taxon>
        <taxon>Rhodothermia</taxon>
        <taxon>Rhodothermales</taxon>
        <taxon>Salisaetaceae</taxon>
        <taxon>Longibacter</taxon>
    </lineage>
</organism>
<dbReference type="OrthoDB" id="9813612at2"/>
<accession>A0A2A8CZN6</accession>
<evidence type="ECO:0000313" key="14">
    <source>
        <dbReference type="Proteomes" id="UP000220102"/>
    </source>
</evidence>
<feature type="modified residue" description="N6-(pyridoxal phosphate)lysine" evidence="11">
    <location>
        <position position="226"/>
    </location>
</feature>
<dbReference type="Proteomes" id="UP000220102">
    <property type="component" value="Unassembled WGS sequence"/>
</dbReference>
<keyword evidence="5 11" id="KW-0032">Aminotransferase</keyword>
<gene>
    <name evidence="11 13" type="primary">hisC</name>
    <name evidence="13" type="ORF">CRI94_06405</name>
</gene>
<evidence type="ECO:0000256" key="2">
    <source>
        <dbReference type="ARBA" id="ARBA00005011"/>
    </source>
</evidence>
<dbReference type="UniPathway" id="UPA00031">
    <property type="reaction ID" value="UER00012"/>
</dbReference>
<dbReference type="NCBIfam" id="TIGR01141">
    <property type="entry name" value="hisC"/>
    <property type="match status" value="1"/>
</dbReference>
<evidence type="ECO:0000256" key="9">
    <source>
        <dbReference type="ARBA" id="ARBA00023102"/>
    </source>
</evidence>
<dbReference type="InterPro" id="IPR015422">
    <property type="entry name" value="PyrdxlP-dep_Trfase_small"/>
</dbReference>
<evidence type="ECO:0000256" key="4">
    <source>
        <dbReference type="ARBA" id="ARBA00011738"/>
    </source>
</evidence>
<dbReference type="InterPro" id="IPR050106">
    <property type="entry name" value="HistidinolP_aminotransfase"/>
</dbReference>
<proteinExistence type="inferred from homology"/>
<name>A0A2A8CZN6_9BACT</name>
<dbReference type="AlphaFoldDB" id="A0A2A8CZN6"/>
<evidence type="ECO:0000256" key="3">
    <source>
        <dbReference type="ARBA" id="ARBA00007970"/>
    </source>
</evidence>
<keyword evidence="8 11" id="KW-0663">Pyridoxal phosphate</keyword>
<keyword evidence="9 11" id="KW-0368">Histidine biosynthesis</keyword>
<comment type="similarity">
    <text evidence="3 11">Belongs to the class-II pyridoxal-phosphate-dependent aminotransferase family. Histidinol-phosphate aminotransferase subfamily.</text>
</comment>
<comment type="cofactor">
    <cofactor evidence="1 11">
        <name>pyridoxal 5'-phosphate</name>
        <dbReference type="ChEBI" id="CHEBI:597326"/>
    </cofactor>
</comment>
<keyword evidence="14" id="KW-1185">Reference proteome</keyword>
<dbReference type="Pfam" id="PF00155">
    <property type="entry name" value="Aminotran_1_2"/>
    <property type="match status" value="1"/>
</dbReference>
<evidence type="ECO:0000256" key="1">
    <source>
        <dbReference type="ARBA" id="ARBA00001933"/>
    </source>
</evidence>
<evidence type="ECO:0000313" key="13">
    <source>
        <dbReference type="EMBL" id="PEN14063.1"/>
    </source>
</evidence>
<dbReference type="InterPro" id="IPR005861">
    <property type="entry name" value="HisP_aminotrans"/>
</dbReference>
<dbReference type="PROSITE" id="PS00599">
    <property type="entry name" value="AA_TRANSFER_CLASS_2"/>
    <property type="match status" value="1"/>
</dbReference>
<comment type="pathway">
    <text evidence="2 11">Amino-acid biosynthesis; L-histidine biosynthesis; L-histidine from 5-phospho-alpha-D-ribose 1-diphosphate: step 7/9.</text>
</comment>
<comment type="caution">
    <text evidence="13">The sequence shown here is derived from an EMBL/GenBank/DDBJ whole genome shotgun (WGS) entry which is preliminary data.</text>
</comment>
<dbReference type="Gene3D" id="3.40.640.10">
    <property type="entry name" value="Type I PLP-dependent aspartate aminotransferase-like (Major domain)"/>
    <property type="match status" value="1"/>
</dbReference>
<evidence type="ECO:0000256" key="10">
    <source>
        <dbReference type="ARBA" id="ARBA00047481"/>
    </source>
</evidence>
<dbReference type="Gene3D" id="3.90.1150.10">
    <property type="entry name" value="Aspartate Aminotransferase, domain 1"/>
    <property type="match status" value="1"/>
</dbReference>